<dbReference type="OrthoDB" id="9797938at2"/>
<comment type="caution">
    <text evidence="2">The sequence shown here is derived from an EMBL/GenBank/DDBJ whole genome shotgun (WGS) entry which is preliminary data.</text>
</comment>
<dbReference type="InterPro" id="IPR029069">
    <property type="entry name" value="HotDog_dom_sf"/>
</dbReference>
<dbReference type="EMBL" id="PHIG01000031">
    <property type="protein sequence ID" value="PJK29994.1"/>
    <property type="molecule type" value="Genomic_DNA"/>
</dbReference>
<evidence type="ECO:0000313" key="2">
    <source>
        <dbReference type="EMBL" id="PJK29994.1"/>
    </source>
</evidence>
<dbReference type="PANTHER" id="PTHR43664:SF1">
    <property type="entry name" value="BETA-METHYLMALYL-COA DEHYDRATASE"/>
    <property type="match status" value="1"/>
</dbReference>
<organism evidence="2 3">
    <name type="scientific">Minwuia thermotolerans</name>
    <dbReference type="NCBI Taxonomy" id="2056226"/>
    <lineage>
        <taxon>Bacteria</taxon>
        <taxon>Pseudomonadati</taxon>
        <taxon>Pseudomonadota</taxon>
        <taxon>Alphaproteobacteria</taxon>
        <taxon>Minwuiales</taxon>
        <taxon>Minwuiaceae</taxon>
        <taxon>Minwuia</taxon>
    </lineage>
</organism>
<dbReference type="AlphaFoldDB" id="A0A2M9G2S8"/>
<sequence>MGEDGRRFWEEIEVGEVHRHGPHRVTEDAIVRFAEQFDPQYFHLSREGGERGPFGKLSASGWHSCSIAMRLMVDGMLTTMVSQGAPGVKSVRWLKPTFVDDELTLVTEIAGKFPSKSRADIGFCHAKHRLEDQDGAAKMVMENNFMIGRRPA</sequence>
<name>A0A2M9G2S8_9PROT</name>
<dbReference type="InterPro" id="IPR052342">
    <property type="entry name" value="MCH/BMMD"/>
</dbReference>
<protein>
    <submittedName>
        <fullName evidence="2">Dehydratase</fullName>
    </submittedName>
</protein>
<dbReference type="Pfam" id="PF01575">
    <property type="entry name" value="MaoC_dehydratas"/>
    <property type="match status" value="1"/>
</dbReference>
<dbReference type="Proteomes" id="UP000229498">
    <property type="component" value="Unassembled WGS sequence"/>
</dbReference>
<dbReference type="CDD" id="cd03454">
    <property type="entry name" value="YdeM"/>
    <property type="match status" value="1"/>
</dbReference>
<dbReference type="RefSeq" id="WP_109793268.1">
    <property type="nucleotide sequence ID" value="NZ_PHIG01000031.1"/>
</dbReference>
<evidence type="ECO:0000313" key="3">
    <source>
        <dbReference type="Proteomes" id="UP000229498"/>
    </source>
</evidence>
<evidence type="ECO:0000259" key="1">
    <source>
        <dbReference type="Pfam" id="PF01575"/>
    </source>
</evidence>
<proteinExistence type="predicted"/>
<accession>A0A2M9G2S8</accession>
<reference evidence="2 3" key="1">
    <citation type="submission" date="2017-11" db="EMBL/GenBank/DDBJ databases">
        <title>Draft genome sequence of Rhizobiales bacterium SY3-13.</title>
        <authorList>
            <person name="Sun C."/>
        </authorList>
    </citation>
    <scope>NUCLEOTIDE SEQUENCE [LARGE SCALE GENOMIC DNA]</scope>
    <source>
        <strain evidence="2 3">SY3-13</strain>
    </source>
</reference>
<gene>
    <name evidence="2" type="ORF">CVT23_09520</name>
</gene>
<dbReference type="InterPro" id="IPR002539">
    <property type="entry name" value="MaoC-like_dom"/>
</dbReference>
<dbReference type="PANTHER" id="PTHR43664">
    <property type="entry name" value="MONOAMINE OXIDASE-RELATED"/>
    <property type="match status" value="1"/>
</dbReference>
<feature type="domain" description="MaoC-like" evidence="1">
    <location>
        <begin position="21"/>
        <end position="112"/>
    </location>
</feature>
<dbReference type="SUPFAM" id="SSF54637">
    <property type="entry name" value="Thioesterase/thiol ester dehydrase-isomerase"/>
    <property type="match status" value="1"/>
</dbReference>
<dbReference type="Gene3D" id="3.10.129.10">
    <property type="entry name" value="Hotdog Thioesterase"/>
    <property type="match status" value="1"/>
</dbReference>
<keyword evidence="3" id="KW-1185">Reference proteome</keyword>